<gene>
    <name evidence="1" type="ORF">PIB30_010913</name>
</gene>
<organism evidence="1 2">
    <name type="scientific">Stylosanthes scabra</name>
    <dbReference type="NCBI Taxonomy" id="79078"/>
    <lineage>
        <taxon>Eukaryota</taxon>
        <taxon>Viridiplantae</taxon>
        <taxon>Streptophyta</taxon>
        <taxon>Embryophyta</taxon>
        <taxon>Tracheophyta</taxon>
        <taxon>Spermatophyta</taxon>
        <taxon>Magnoliopsida</taxon>
        <taxon>eudicotyledons</taxon>
        <taxon>Gunneridae</taxon>
        <taxon>Pentapetalae</taxon>
        <taxon>rosids</taxon>
        <taxon>fabids</taxon>
        <taxon>Fabales</taxon>
        <taxon>Fabaceae</taxon>
        <taxon>Papilionoideae</taxon>
        <taxon>50 kb inversion clade</taxon>
        <taxon>dalbergioids sensu lato</taxon>
        <taxon>Dalbergieae</taxon>
        <taxon>Pterocarpus clade</taxon>
        <taxon>Stylosanthes</taxon>
    </lineage>
</organism>
<evidence type="ECO:0000313" key="1">
    <source>
        <dbReference type="EMBL" id="MED6143960.1"/>
    </source>
</evidence>
<dbReference type="EMBL" id="JASCZI010090647">
    <property type="protein sequence ID" value="MED6143960.1"/>
    <property type="molecule type" value="Genomic_DNA"/>
</dbReference>
<name>A0ABU6T6L0_9FABA</name>
<protein>
    <submittedName>
        <fullName evidence="1">Uncharacterized protein</fullName>
    </submittedName>
</protein>
<sequence>MNPKVVRVVPYTLLEPIRGNQFLVVLEPPQQQQGILMNQLSNPQVLKIIKCFCSPSNHPLAYKCNLHNNNNKAKLIIPPRLPVERRPPPKYTSNNMLLLKTAIKNSMLKNGADKSTVEQNFIIKRKPPRSRPCCKAFREIKPSRLSTMSKAEDFDL</sequence>
<comment type="caution">
    <text evidence="1">The sequence shown here is derived from an EMBL/GenBank/DDBJ whole genome shotgun (WGS) entry which is preliminary data.</text>
</comment>
<evidence type="ECO:0000313" key="2">
    <source>
        <dbReference type="Proteomes" id="UP001341840"/>
    </source>
</evidence>
<keyword evidence="2" id="KW-1185">Reference proteome</keyword>
<accession>A0ABU6T6L0</accession>
<proteinExistence type="predicted"/>
<reference evidence="1 2" key="1">
    <citation type="journal article" date="2023" name="Plants (Basel)">
        <title>Bridging the Gap: Combining Genomics and Transcriptomics Approaches to Understand Stylosanthes scabra, an Orphan Legume from the Brazilian Caatinga.</title>
        <authorList>
            <person name="Ferreira-Neto J.R.C."/>
            <person name="da Silva M.D."/>
            <person name="Binneck E."/>
            <person name="de Melo N.F."/>
            <person name="da Silva R.H."/>
            <person name="de Melo A.L.T.M."/>
            <person name="Pandolfi V."/>
            <person name="Bustamante F.O."/>
            <person name="Brasileiro-Vidal A.C."/>
            <person name="Benko-Iseppon A.M."/>
        </authorList>
    </citation>
    <scope>NUCLEOTIDE SEQUENCE [LARGE SCALE GENOMIC DNA]</scope>
    <source>
        <tissue evidence="1">Leaves</tissue>
    </source>
</reference>
<dbReference type="Proteomes" id="UP001341840">
    <property type="component" value="Unassembled WGS sequence"/>
</dbReference>